<evidence type="ECO:0000256" key="1">
    <source>
        <dbReference type="ARBA" id="ARBA00000971"/>
    </source>
</evidence>
<keyword evidence="5 6" id="KW-0413">Isomerase</keyword>
<dbReference type="RefSeq" id="WP_309489639.1">
    <property type="nucleotide sequence ID" value="NZ_JAENIG010000005.1"/>
</dbReference>
<evidence type="ECO:0000313" key="9">
    <source>
        <dbReference type="EMBL" id="MBK1855026.1"/>
    </source>
</evidence>
<evidence type="ECO:0000256" key="3">
    <source>
        <dbReference type="ARBA" id="ARBA00022729"/>
    </source>
</evidence>
<dbReference type="InterPro" id="IPR027304">
    <property type="entry name" value="Trigger_fact/SurA_dom_sf"/>
</dbReference>
<dbReference type="PANTHER" id="PTHR47245:SF1">
    <property type="entry name" value="FOLDASE PROTEIN PRSA"/>
    <property type="match status" value="1"/>
</dbReference>
<keyword evidence="4 6" id="KW-0697">Rotamase</keyword>
<feature type="signal peptide" evidence="7">
    <location>
        <begin position="1"/>
        <end position="21"/>
    </location>
</feature>
<evidence type="ECO:0000313" key="10">
    <source>
        <dbReference type="Proteomes" id="UP000634206"/>
    </source>
</evidence>
<dbReference type="InterPro" id="IPR046357">
    <property type="entry name" value="PPIase_dom_sf"/>
</dbReference>
<name>A0AAE2VCH8_9BACT</name>
<dbReference type="Proteomes" id="UP000634206">
    <property type="component" value="Unassembled WGS sequence"/>
</dbReference>
<dbReference type="EMBL" id="JAENIG010000005">
    <property type="protein sequence ID" value="MBK1855026.1"/>
    <property type="molecule type" value="Genomic_DNA"/>
</dbReference>
<dbReference type="PROSITE" id="PS50198">
    <property type="entry name" value="PPIC_PPIASE_2"/>
    <property type="match status" value="1"/>
</dbReference>
<dbReference type="Pfam" id="PF00639">
    <property type="entry name" value="Rotamase"/>
    <property type="match status" value="1"/>
</dbReference>
<dbReference type="InterPro" id="IPR000297">
    <property type="entry name" value="PPIase_PpiC"/>
</dbReference>
<sequence length="329" mass="37395">MKFIQRLFVIAALLPMLAVTADARQVTGIAAKVNGSVITINEVNYHLTPYRQQLDAAMPRKGTQYNQLLSKARGEILENLIERELILSEFKHSIKGSIPAHAIDSEIDRQVRELYNNSRREFNKSLKEAGVTPSQHRKETEKKLIVQAMRAQQFKNAVPPLPSEVQAEYNRHKLKMRDQSGDAMDYHKIYILKNDPSNALVTPKVQLELAESIVDRLKKGEDFATLAKEYSADSYAEDGGKIVNQKRTDLSPAFASILMETPEGKVLGPLEDGRGFTIVRVDKKRYGPVPPLSKVRKVIESRVRARKNKAKHDRWMKRLRSNAMIQKKI</sequence>
<dbReference type="SUPFAM" id="SSF109998">
    <property type="entry name" value="Triger factor/SurA peptide-binding domain-like"/>
    <property type="match status" value="1"/>
</dbReference>
<evidence type="ECO:0000256" key="2">
    <source>
        <dbReference type="ARBA" id="ARBA00013194"/>
    </source>
</evidence>
<dbReference type="PANTHER" id="PTHR47245">
    <property type="entry name" value="PEPTIDYLPROLYL ISOMERASE"/>
    <property type="match status" value="1"/>
</dbReference>
<reference evidence="9" key="1">
    <citation type="submission" date="2021-01" db="EMBL/GenBank/DDBJ databases">
        <title>Modified the classification status of verrucomicrobia.</title>
        <authorList>
            <person name="Feng X."/>
        </authorList>
    </citation>
    <scope>NUCLEOTIDE SEQUENCE</scope>
    <source>
        <strain evidence="9">5K15</strain>
    </source>
</reference>
<dbReference type="Pfam" id="PF13624">
    <property type="entry name" value="SurA_N_3"/>
    <property type="match status" value="1"/>
</dbReference>
<dbReference type="GO" id="GO:0003755">
    <property type="term" value="F:peptidyl-prolyl cis-trans isomerase activity"/>
    <property type="evidence" value="ECO:0007669"/>
    <property type="project" value="UniProtKB-KW"/>
</dbReference>
<evidence type="ECO:0000256" key="4">
    <source>
        <dbReference type="ARBA" id="ARBA00023110"/>
    </source>
</evidence>
<dbReference type="SUPFAM" id="SSF54534">
    <property type="entry name" value="FKBP-like"/>
    <property type="match status" value="1"/>
</dbReference>
<dbReference type="InterPro" id="IPR050245">
    <property type="entry name" value="PrsA_foldase"/>
</dbReference>
<feature type="chain" id="PRO_5041945854" description="peptidylprolyl isomerase" evidence="7">
    <location>
        <begin position="22"/>
        <end position="329"/>
    </location>
</feature>
<dbReference type="Gene3D" id="3.10.50.40">
    <property type="match status" value="1"/>
</dbReference>
<proteinExistence type="predicted"/>
<evidence type="ECO:0000259" key="8">
    <source>
        <dbReference type="PROSITE" id="PS50198"/>
    </source>
</evidence>
<evidence type="ECO:0000256" key="5">
    <source>
        <dbReference type="ARBA" id="ARBA00023235"/>
    </source>
</evidence>
<organism evidence="9 10">
    <name type="scientific">Oceaniferula flava</name>
    <dbReference type="NCBI Taxonomy" id="2800421"/>
    <lineage>
        <taxon>Bacteria</taxon>
        <taxon>Pseudomonadati</taxon>
        <taxon>Verrucomicrobiota</taxon>
        <taxon>Verrucomicrobiia</taxon>
        <taxon>Verrucomicrobiales</taxon>
        <taxon>Verrucomicrobiaceae</taxon>
        <taxon>Oceaniferula</taxon>
    </lineage>
</organism>
<gene>
    <name evidence="9" type="ORF">JIN83_08645</name>
</gene>
<feature type="domain" description="PpiC" evidence="8">
    <location>
        <begin position="183"/>
        <end position="283"/>
    </location>
</feature>
<dbReference type="Gene3D" id="1.10.4030.10">
    <property type="entry name" value="Porin chaperone SurA, peptide-binding domain"/>
    <property type="match status" value="1"/>
</dbReference>
<keyword evidence="10" id="KW-1185">Reference proteome</keyword>
<accession>A0AAE2VCH8</accession>
<dbReference type="AlphaFoldDB" id="A0AAE2VCH8"/>
<dbReference type="EC" id="5.2.1.8" evidence="2"/>
<evidence type="ECO:0000256" key="7">
    <source>
        <dbReference type="SAM" id="SignalP"/>
    </source>
</evidence>
<evidence type="ECO:0000256" key="6">
    <source>
        <dbReference type="PROSITE-ProRule" id="PRU00278"/>
    </source>
</evidence>
<comment type="catalytic activity">
    <reaction evidence="1">
        <text>[protein]-peptidylproline (omega=180) = [protein]-peptidylproline (omega=0)</text>
        <dbReference type="Rhea" id="RHEA:16237"/>
        <dbReference type="Rhea" id="RHEA-COMP:10747"/>
        <dbReference type="Rhea" id="RHEA-COMP:10748"/>
        <dbReference type="ChEBI" id="CHEBI:83833"/>
        <dbReference type="ChEBI" id="CHEBI:83834"/>
        <dbReference type="EC" id="5.2.1.8"/>
    </reaction>
</comment>
<comment type="caution">
    <text evidence="9">The sequence shown here is derived from an EMBL/GenBank/DDBJ whole genome shotgun (WGS) entry which is preliminary data.</text>
</comment>
<keyword evidence="3 7" id="KW-0732">Signal</keyword>
<protein>
    <recommendedName>
        <fullName evidence="2">peptidylprolyl isomerase</fullName>
        <ecNumber evidence="2">5.2.1.8</ecNumber>
    </recommendedName>
</protein>